<dbReference type="STRING" id="167879.CPS_3272"/>
<dbReference type="EMBL" id="CP000083">
    <property type="protein sequence ID" value="AAZ27677.1"/>
    <property type="molecule type" value="Genomic_DNA"/>
</dbReference>
<evidence type="ECO:0000313" key="2">
    <source>
        <dbReference type="Proteomes" id="UP000000547"/>
    </source>
</evidence>
<evidence type="ECO:0000313" key="1">
    <source>
        <dbReference type="EMBL" id="AAZ27677.1"/>
    </source>
</evidence>
<dbReference type="HOGENOM" id="CLU_3355562_0_0_6"/>
<organism evidence="1 2">
    <name type="scientific">Colwellia psychrerythraea (strain 34H / ATCC BAA-681)</name>
    <name type="common">Vibrio psychroerythus</name>
    <dbReference type="NCBI Taxonomy" id="167879"/>
    <lineage>
        <taxon>Bacteria</taxon>
        <taxon>Pseudomonadati</taxon>
        <taxon>Pseudomonadota</taxon>
        <taxon>Gammaproteobacteria</taxon>
        <taxon>Alteromonadales</taxon>
        <taxon>Colwelliaceae</taxon>
        <taxon>Colwellia</taxon>
    </lineage>
</organism>
<dbReference type="KEGG" id="cps:CPS_3272"/>
<dbReference type="Proteomes" id="UP000000547">
    <property type="component" value="Chromosome"/>
</dbReference>
<reference evidence="1" key="1">
    <citation type="journal article" date="2005" name="Proc. Natl. Acad. Sci. U.S.A.">
        <title>The psychrophilic lifestyle as revealed by the genome sequence of Colwellia psychrerythraea 34H through genomic and proteomic analyses.</title>
        <authorList>
            <person name="Methe B.A."/>
            <person name="Nelson K.E."/>
            <person name="Deming J.W."/>
            <person name="Momen B."/>
            <person name="Melamud E."/>
            <person name="Zhang X."/>
            <person name="Moult J."/>
            <person name="Madupu R."/>
            <person name="Nelson W.C."/>
            <person name="Dodson R.J."/>
            <person name="Brinkac L.M."/>
            <person name="Daugherty S.C."/>
            <person name="Durkin A.S."/>
            <person name="DeBoy R.T."/>
            <person name="Kolonay J.F."/>
            <person name="Sullivan S.A."/>
            <person name="Zhou L."/>
            <person name="Davidsen T.M."/>
            <person name="Wu M."/>
            <person name="Huston A.L."/>
            <person name="Lewis M."/>
            <person name="Weaver B."/>
            <person name="Weidman J.F."/>
            <person name="Khouri H."/>
            <person name="Utterback T.R."/>
            <person name="Feldblyum T.V."/>
            <person name="Fraser C.M."/>
        </authorList>
    </citation>
    <scope>NUCLEOTIDE SEQUENCE [LARGE SCALE GENOMIC DNA]</scope>
    <source>
        <strain evidence="1">34H</strain>
    </source>
</reference>
<dbReference type="AlphaFoldDB" id="Q47Z16"/>
<protein>
    <submittedName>
        <fullName evidence="1">Uncharacterized protein</fullName>
    </submittedName>
</protein>
<proteinExistence type="predicted"/>
<gene>
    <name evidence="1" type="ordered locus">CPS_3272</name>
</gene>
<name>Q47Z16_COLP3</name>
<sequence>MVLITIRAYYFSANYLINLFDHFYKQHTLVELHYLI</sequence>
<accession>Q47Z16</accession>